<evidence type="ECO:0000313" key="2">
    <source>
        <dbReference type="Proteomes" id="UP000092328"/>
    </source>
</evidence>
<dbReference type="PIRSF" id="PIRSF034934">
    <property type="entry name" value="AbiF_AbiD"/>
    <property type="match status" value="1"/>
</dbReference>
<proteinExistence type="predicted"/>
<evidence type="ECO:0000313" key="1">
    <source>
        <dbReference type="EMBL" id="ANN63194.1"/>
    </source>
</evidence>
<dbReference type="InterPro" id="IPR017034">
    <property type="entry name" value="Abi_system_AbiD/AbiF"/>
</dbReference>
<dbReference type="RefSeq" id="WP_020064298.1">
    <property type="nucleotide sequence ID" value="NZ_CP015910.2"/>
</dbReference>
<dbReference type="AlphaFoldDB" id="A0A3B6VR83"/>
<reference evidence="2" key="2">
    <citation type="journal article" date="2017" name="Genome Announc.">
        <title>Correction for Mirajkar et al., Complete Genome Sequence of Brachyspira hyodysenteriae Type Strain B78 (ATCC 27164).</title>
        <authorList>
            <person name="Mirajkar N.S."/>
            <person name="Johnson T.J."/>
            <person name="Gebhart C.J."/>
        </authorList>
    </citation>
    <scope>NUCLEOTIDE SEQUENCE [LARGE SCALE GENOMIC DNA]</scope>
    <source>
        <strain evidence="2">B78</strain>
    </source>
</reference>
<dbReference type="InterPro" id="IPR011664">
    <property type="entry name" value="Abi_system_AbiD/AbiF-like"/>
</dbReference>
<keyword evidence="2" id="KW-1185">Reference proteome</keyword>
<dbReference type="Proteomes" id="UP000092328">
    <property type="component" value="Chromosome"/>
</dbReference>
<dbReference type="Pfam" id="PF07751">
    <property type="entry name" value="Abi_2"/>
    <property type="match status" value="1"/>
</dbReference>
<reference evidence="2" key="1">
    <citation type="journal article" date="2016" name="Genome Announc.">
        <title>Complete Genome Sequence of Brachyspira hyodysenteriae Type Strain B78 (ATCC 27164).</title>
        <authorList>
            <person name="Mirajkar N.S."/>
            <person name="Johnson T.J."/>
            <person name="Gebhart C.J."/>
        </authorList>
    </citation>
    <scope>NUCLEOTIDE SEQUENCE [LARGE SCALE GENOMIC DNA]</scope>
    <source>
        <strain evidence="2">B78</strain>
    </source>
</reference>
<organism evidence="1 2">
    <name type="scientific">Brachyspira hyodysenteriae ATCC 27164</name>
    <dbReference type="NCBI Taxonomy" id="1266923"/>
    <lineage>
        <taxon>Bacteria</taxon>
        <taxon>Pseudomonadati</taxon>
        <taxon>Spirochaetota</taxon>
        <taxon>Spirochaetia</taxon>
        <taxon>Brachyspirales</taxon>
        <taxon>Brachyspiraceae</taxon>
        <taxon>Brachyspira</taxon>
    </lineage>
</organism>
<protein>
    <submittedName>
        <fullName evidence="1">Abortive phage infection protein</fullName>
    </submittedName>
</protein>
<dbReference type="OrthoDB" id="5363652at2"/>
<dbReference type="GeneID" id="63963437"/>
<name>A0A3B6VR83_BRAHO</name>
<gene>
    <name evidence="1" type="ORF">BHYOB78_04760</name>
</gene>
<dbReference type="EMBL" id="CP015910">
    <property type="protein sequence ID" value="ANN63194.1"/>
    <property type="molecule type" value="Genomic_DNA"/>
</dbReference>
<accession>A0A3B6VR83</accession>
<sequence>MDIKRPYKYEEQLQKLKDRGCIINDDKKCISILESVNYYRFSAYFLPFKQSNDIYIDGTSFEKVFNIYEFDRKLHTILFNVLEEIEIFIRAKIAYYHAHKYGALGYLDEKNFYNTNSNQKHINKKINYHKKFINNFKREIKNNQKVLFVKHHISKYNSNFPIWVATEIFTFGMLSTFFANLKLEDQKILAKDMYNITAKKLESWLRCCTDLRNICAHYGRLYYRIFSSIPKEMNHLNNNSERKLWGAILAVKELYPFKDKWDYDMLPNFINLVDEYENYIDFVHIGFPKEWKDYLKK</sequence>
<dbReference type="KEGG" id="bhd:BHYOB78_04760"/>